<sequence>AGTPAIQDMKINVITREVKLQVTSNATLKSFMAIRTSGSDVGGHATFTETNVTLQEMAAVSTYLRVRGSHGSSFTAFSQPKRMDSHFGASIDEVLCDGTKLFVRVNPGNHIIRIHFSDGQMIDKPASGSMLIDPIPCNGTTLKILTIDGQVNSRMAIPSQIGVVTEDLVHYLSKDEDQLDISLRDSDMNQSRQEPVKSRSCHYNKGVLDMDTEDKKLCYVTPKVKRADFYNNKLYIMMDTRLSEVSHTYEVTVVENESVQKRFVLNGPIDSARDIICNQCVIYVRTYSKEGSSAFSEPTRPTMHPVPINMTINPIVPGELRLEFDLKTSGTCPLHYAIHNRGTLNGTSMLQFGSPFTIKIHNPEKKMRFKHAYTLLGFPSCVLLRITILPVLQRLQMSTAYSVSQSHLLESPKPEEVGHELQDNNVTIKWKKKQHCPALYSIVTLNSAQQRTLEHTVTFQNLVGCLDYTYTVRLYFRNNAAVESDPYASLQPTVDPETTMDMKETTHKVAENSSTAHDRFRPSWGSSSRRGPRISVNCMFYLNPNWTDCDKYTHLQINLVFTGD</sequence>
<evidence type="ECO:0000313" key="3">
    <source>
        <dbReference type="Proteomes" id="UP000286415"/>
    </source>
</evidence>
<name>A0A8T1MPX6_CLOSI</name>
<feature type="non-terminal residue" evidence="2">
    <location>
        <position position="1"/>
    </location>
</feature>
<feature type="region of interest" description="Disordered" evidence="1">
    <location>
        <begin position="508"/>
        <end position="529"/>
    </location>
</feature>
<proteinExistence type="predicted"/>
<dbReference type="OrthoDB" id="10358190at2759"/>
<gene>
    <name evidence="2" type="ORF">CSKR_107634</name>
</gene>
<evidence type="ECO:0000256" key="1">
    <source>
        <dbReference type="SAM" id="MobiDB-lite"/>
    </source>
</evidence>
<reference evidence="2 3" key="2">
    <citation type="journal article" date="2021" name="Genomics">
        <title>High-quality reference genome for Clonorchis sinensis.</title>
        <authorList>
            <person name="Young N.D."/>
            <person name="Stroehlein A.J."/>
            <person name="Kinkar L."/>
            <person name="Wang T."/>
            <person name="Sohn W.M."/>
            <person name="Chang B.C.H."/>
            <person name="Kaur P."/>
            <person name="Weisz D."/>
            <person name="Dudchenko O."/>
            <person name="Aiden E.L."/>
            <person name="Korhonen P.K."/>
            <person name="Gasser R.B."/>
        </authorList>
    </citation>
    <scope>NUCLEOTIDE SEQUENCE [LARGE SCALE GENOMIC DNA]</scope>
    <source>
        <strain evidence="2">Cs-k2</strain>
    </source>
</reference>
<dbReference type="EMBL" id="NIRI02000042">
    <property type="protein sequence ID" value="KAG5451447.1"/>
    <property type="molecule type" value="Genomic_DNA"/>
</dbReference>
<feature type="compositionally biased region" description="Basic and acidic residues" evidence="1">
    <location>
        <begin position="508"/>
        <end position="521"/>
    </location>
</feature>
<comment type="caution">
    <text evidence="2">The sequence shown here is derived from an EMBL/GenBank/DDBJ whole genome shotgun (WGS) entry which is preliminary data.</text>
</comment>
<reference evidence="2 3" key="1">
    <citation type="journal article" date="2018" name="Biotechnol. Adv.">
        <title>Improved genomic resources and new bioinformatic workflow for the carcinogenic parasite Clonorchis sinensis: Biotechnological implications.</title>
        <authorList>
            <person name="Wang D."/>
            <person name="Korhonen P.K."/>
            <person name="Gasser R.B."/>
            <person name="Young N.D."/>
        </authorList>
    </citation>
    <scope>NUCLEOTIDE SEQUENCE [LARGE SCALE GENOMIC DNA]</scope>
    <source>
        <strain evidence="2">Cs-k2</strain>
    </source>
</reference>
<protein>
    <submittedName>
        <fullName evidence="2">Uncharacterized protein</fullName>
    </submittedName>
</protein>
<accession>A0A8T1MPX6</accession>
<organism evidence="2 3">
    <name type="scientific">Clonorchis sinensis</name>
    <name type="common">Chinese liver fluke</name>
    <dbReference type="NCBI Taxonomy" id="79923"/>
    <lineage>
        <taxon>Eukaryota</taxon>
        <taxon>Metazoa</taxon>
        <taxon>Spiralia</taxon>
        <taxon>Lophotrochozoa</taxon>
        <taxon>Platyhelminthes</taxon>
        <taxon>Trematoda</taxon>
        <taxon>Digenea</taxon>
        <taxon>Opisthorchiida</taxon>
        <taxon>Opisthorchiata</taxon>
        <taxon>Opisthorchiidae</taxon>
        <taxon>Clonorchis</taxon>
    </lineage>
</organism>
<dbReference type="Proteomes" id="UP000286415">
    <property type="component" value="Unassembled WGS sequence"/>
</dbReference>
<dbReference type="AlphaFoldDB" id="A0A8T1MPX6"/>
<keyword evidence="3" id="KW-1185">Reference proteome</keyword>
<evidence type="ECO:0000313" key="2">
    <source>
        <dbReference type="EMBL" id="KAG5451447.1"/>
    </source>
</evidence>